<proteinExistence type="predicted"/>
<accession>A0ABV5H8U8</accession>
<dbReference type="Proteomes" id="UP001589562">
    <property type="component" value="Unassembled WGS sequence"/>
</dbReference>
<name>A0ABV5H8U8_9FLAO</name>
<comment type="caution">
    <text evidence="1">The sequence shown here is derived from an EMBL/GenBank/DDBJ whole genome shotgun (WGS) entry which is preliminary data.</text>
</comment>
<evidence type="ECO:0008006" key="3">
    <source>
        <dbReference type="Google" id="ProtNLM"/>
    </source>
</evidence>
<protein>
    <recommendedName>
        <fullName evidence="3">Ig-like domain-containing protein</fullName>
    </recommendedName>
</protein>
<organism evidence="1 2">
    <name type="scientific">Flavobacterium gyeonganense</name>
    <dbReference type="NCBI Taxonomy" id="1310418"/>
    <lineage>
        <taxon>Bacteria</taxon>
        <taxon>Pseudomonadati</taxon>
        <taxon>Bacteroidota</taxon>
        <taxon>Flavobacteriia</taxon>
        <taxon>Flavobacteriales</taxon>
        <taxon>Flavobacteriaceae</taxon>
        <taxon>Flavobacterium</taxon>
    </lineage>
</organism>
<keyword evidence="2" id="KW-1185">Reference proteome</keyword>
<reference evidence="1 2" key="1">
    <citation type="submission" date="2024-09" db="EMBL/GenBank/DDBJ databases">
        <authorList>
            <person name="Sun Q."/>
            <person name="Mori K."/>
        </authorList>
    </citation>
    <scope>NUCLEOTIDE SEQUENCE [LARGE SCALE GENOMIC DNA]</scope>
    <source>
        <strain evidence="1 2">CECT 8365</strain>
    </source>
</reference>
<evidence type="ECO:0000313" key="1">
    <source>
        <dbReference type="EMBL" id="MFB9108315.1"/>
    </source>
</evidence>
<dbReference type="EMBL" id="JBHMFE010000010">
    <property type="protein sequence ID" value="MFB9108315.1"/>
    <property type="molecule type" value="Genomic_DNA"/>
</dbReference>
<sequence>MTNGIYYGAILDPVTNCESAVRLVVTVTVSNPLTPTTTDNTQDFCLVNAPTVANIQVNQANVVWYNSLTSTTAIAPATALANGIYYGAILDPVTNCESSVRLAVTITINDPGTPTTTDATQDFCLVNAPTVANIQINEANVIWYNSFTSTTAIAPATALANGIYYGAILDPVTNCESAVRLAVTITINDPGTPTTTDATQDFCLVNAPTVANIQVNEANVIWYNSLTSTTAIAPATALANGIYYGAILDPVTNCESAVRLVVTVTVSNPLTPTTTDTTQDFCLVNAPTVANIQVNEANVVWYNSLTSTTAIAPATALANGIYYGAILDPVTNCESSVRLQVTITINDPGTPTTTDTTQDFCSVNAPTVANIQVNESNVVWYNSLTSTTAIAPTTALANGIYYGAILDPVTNCQSAIRLQV</sequence>
<gene>
    <name evidence="1" type="ORF">ACFFVK_06985</name>
</gene>
<evidence type="ECO:0000313" key="2">
    <source>
        <dbReference type="Proteomes" id="UP001589562"/>
    </source>
</evidence>
<feature type="non-terminal residue" evidence="1">
    <location>
        <position position="420"/>
    </location>
</feature>